<sequence>MVLSTIDEMPREAEKKTPTILETEIVRQAGHSEPIAVDAKSDSVDYEEAQPLEWSEAEEAALRRKIDWHTVPIVTTLYLLCFLDRANIGNARIQGMSKDINIEGYRFNWVLSIFYIVYLLVEVPSNVALKRIGPRYYLPSLVVGFGLTSLCTAFVKSYEGLAVARAALGLFEGGAMPGFSFFLSSFYKREELLLRMGIFIASSSLAGAFGGLLATGLSQIPEWGFEGMPIHTWRNIFFFEGFVTVIVGSFAPLWMPTGPATAYFLDDRERAIAVERLQREHKADAEEPVGLHHVKRAVMCINNYICAVGFFLVNITVQGIAVFMPTILNDLGWTATRAQLYSVPPYVVACVTAVAVAYISDRTCRRGIYLAMLALVAVVGFAILRFATGANVRYMAVFLITAGTFPGGPGFLSWAMNNSAGPSVRAVTSAYVVSIGTAGGIVATWTYTSKDAPKYHTGHTINLVGQTLVVLLAVLGIVYCLHENQTRENGKRDNRLDGRTEREQAQLGYRHPSFRYIS</sequence>
<dbReference type="CDD" id="cd17327">
    <property type="entry name" value="MFS_FEN2_like"/>
    <property type="match status" value="1"/>
</dbReference>
<dbReference type="PANTHER" id="PTHR43791:SF53">
    <property type="entry name" value="MAJOR FACILITATOR SUPERFAMILY (MFS) PROFILE DOMAIN-CONTAINING PROTEIN"/>
    <property type="match status" value="1"/>
</dbReference>
<evidence type="ECO:0000256" key="1">
    <source>
        <dbReference type="ARBA" id="ARBA00004141"/>
    </source>
</evidence>
<dbReference type="Proteomes" id="UP000186583">
    <property type="component" value="Unassembled WGS sequence"/>
</dbReference>
<feature type="transmembrane region" description="Helical" evidence="6">
    <location>
        <begin position="460"/>
        <end position="482"/>
    </location>
</feature>
<feature type="transmembrane region" description="Helical" evidence="6">
    <location>
        <begin position="236"/>
        <end position="255"/>
    </location>
</feature>
<proteinExistence type="predicted"/>
<dbReference type="InterPro" id="IPR020846">
    <property type="entry name" value="MFS_dom"/>
</dbReference>
<evidence type="ECO:0000256" key="6">
    <source>
        <dbReference type="SAM" id="Phobius"/>
    </source>
</evidence>
<feature type="transmembrane region" description="Helical" evidence="6">
    <location>
        <begin position="394"/>
        <end position="414"/>
    </location>
</feature>
<dbReference type="EMBL" id="MPGH01000059">
    <property type="protein sequence ID" value="OLN92787.1"/>
    <property type="molecule type" value="Genomic_DNA"/>
</dbReference>
<evidence type="ECO:0000256" key="4">
    <source>
        <dbReference type="ARBA" id="ARBA00022989"/>
    </source>
</evidence>
<feature type="transmembrane region" description="Helical" evidence="6">
    <location>
        <begin position="109"/>
        <end position="129"/>
    </location>
</feature>
<dbReference type="PANTHER" id="PTHR43791">
    <property type="entry name" value="PERMEASE-RELATED"/>
    <property type="match status" value="1"/>
</dbReference>
<comment type="subcellular location">
    <subcellularLocation>
        <location evidence="1">Membrane</location>
        <topology evidence="1">Multi-pass membrane protein</topology>
    </subcellularLocation>
</comment>
<feature type="transmembrane region" description="Helical" evidence="6">
    <location>
        <begin position="192"/>
        <end position="216"/>
    </location>
</feature>
<name>A0A1Q8RZ27_9PEZI</name>
<feature type="transmembrane region" description="Helical" evidence="6">
    <location>
        <begin position="426"/>
        <end position="448"/>
    </location>
</feature>
<keyword evidence="5 6" id="KW-0472">Membrane</keyword>
<evidence type="ECO:0000256" key="2">
    <source>
        <dbReference type="ARBA" id="ARBA00022448"/>
    </source>
</evidence>
<feature type="transmembrane region" description="Helical" evidence="6">
    <location>
        <begin position="304"/>
        <end position="328"/>
    </location>
</feature>
<feature type="transmembrane region" description="Helical" evidence="6">
    <location>
        <begin position="340"/>
        <end position="360"/>
    </location>
</feature>
<gene>
    <name evidence="8" type="ORF">CCHL11_06773</name>
</gene>
<keyword evidence="3 6" id="KW-0812">Transmembrane</keyword>
<feature type="transmembrane region" description="Helical" evidence="6">
    <location>
        <begin position="161"/>
        <end position="183"/>
    </location>
</feature>
<dbReference type="PROSITE" id="PS50850">
    <property type="entry name" value="MFS"/>
    <property type="match status" value="1"/>
</dbReference>
<keyword evidence="2" id="KW-0813">Transport</keyword>
<evidence type="ECO:0000313" key="8">
    <source>
        <dbReference type="EMBL" id="OLN92787.1"/>
    </source>
</evidence>
<dbReference type="Pfam" id="PF07690">
    <property type="entry name" value="MFS_1"/>
    <property type="match status" value="1"/>
</dbReference>
<evidence type="ECO:0000313" key="9">
    <source>
        <dbReference type="Proteomes" id="UP000186583"/>
    </source>
</evidence>
<dbReference type="GO" id="GO:0022857">
    <property type="term" value="F:transmembrane transporter activity"/>
    <property type="evidence" value="ECO:0007669"/>
    <property type="project" value="InterPro"/>
</dbReference>
<organism evidence="8 9">
    <name type="scientific">Colletotrichum chlorophyti</name>
    <dbReference type="NCBI Taxonomy" id="708187"/>
    <lineage>
        <taxon>Eukaryota</taxon>
        <taxon>Fungi</taxon>
        <taxon>Dikarya</taxon>
        <taxon>Ascomycota</taxon>
        <taxon>Pezizomycotina</taxon>
        <taxon>Sordariomycetes</taxon>
        <taxon>Hypocreomycetidae</taxon>
        <taxon>Glomerellales</taxon>
        <taxon>Glomerellaceae</taxon>
        <taxon>Colletotrichum</taxon>
    </lineage>
</organism>
<keyword evidence="4 6" id="KW-1133">Transmembrane helix</keyword>
<accession>A0A1Q8RZ27</accession>
<dbReference type="FunFam" id="1.20.1250.20:FF:000013">
    <property type="entry name" value="MFS general substrate transporter"/>
    <property type="match status" value="1"/>
</dbReference>
<dbReference type="OrthoDB" id="9971669at2759"/>
<keyword evidence="9" id="KW-1185">Reference proteome</keyword>
<feature type="domain" description="Major facilitator superfamily (MFS) profile" evidence="7">
    <location>
        <begin position="70"/>
        <end position="485"/>
    </location>
</feature>
<dbReference type="GO" id="GO:0016020">
    <property type="term" value="C:membrane"/>
    <property type="evidence" value="ECO:0007669"/>
    <property type="project" value="UniProtKB-SubCell"/>
</dbReference>
<feature type="transmembrane region" description="Helical" evidence="6">
    <location>
        <begin position="367"/>
        <end position="388"/>
    </location>
</feature>
<evidence type="ECO:0000256" key="3">
    <source>
        <dbReference type="ARBA" id="ARBA00022692"/>
    </source>
</evidence>
<dbReference type="InterPro" id="IPR011701">
    <property type="entry name" value="MFS"/>
</dbReference>
<comment type="caution">
    <text evidence="8">The sequence shown here is derived from an EMBL/GenBank/DDBJ whole genome shotgun (WGS) entry which is preliminary data.</text>
</comment>
<dbReference type="InterPro" id="IPR036259">
    <property type="entry name" value="MFS_trans_sf"/>
</dbReference>
<dbReference type="SUPFAM" id="SSF103473">
    <property type="entry name" value="MFS general substrate transporter"/>
    <property type="match status" value="1"/>
</dbReference>
<protein>
    <submittedName>
        <fullName evidence="8">Putative transporter C1683.12-like protein 14</fullName>
    </submittedName>
</protein>
<evidence type="ECO:0000259" key="7">
    <source>
        <dbReference type="PROSITE" id="PS50850"/>
    </source>
</evidence>
<reference evidence="8 9" key="1">
    <citation type="submission" date="2016-11" db="EMBL/GenBank/DDBJ databases">
        <title>Draft Genome Assembly of Colletotrichum chlorophyti a pathogen of herbaceous plants.</title>
        <authorList>
            <person name="Gan P."/>
            <person name="Narusaka M."/>
            <person name="Tsushima A."/>
            <person name="Narusaka Y."/>
            <person name="Takano Y."/>
            <person name="Shirasu K."/>
        </authorList>
    </citation>
    <scope>NUCLEOTIDE SEQUENCE [LARGE SCALE GENOMIC DNA]</scope>
    <source>
        <strain evidence="8 9">NTL11</strain>
    </source>
</reference>
<feature type="transmembrane region" description="Helical" evidence="6">
    <location>
        <begin position="136"/>
        <end position="155"/>
    </location>
</feature>
<dbReference type="FunFam" id="1.20.1250.20:FF:000018">
    <property type="entry name" value="MFS transporter permease"/>
    <property type="match status" value="1"/>
</dbReference>
<dbReference type="Gene3D" id="1.20.1250.20">
    <property type="entry name" value="MFS general substrate transporter like domains"/>
    <property type="match status" value="2"/>
</dbReference>
<evidence type="ECO:0000256" key="5">
    <source>
        <dbReference type="ARBA" id="ARBA00023136"/>
    </source>
</evidence>
<dbReference type="AlphaFoldDB" id="A0A1Q8RZ27"/>